<dbReference type="SUPFAM" id="SSF53448">
    <property type="entry name" value="Nucleotide-diphospho-sugar transferases"/>
    <property type="match status" value="1"/>
</dbReference>
<organism evidence="6 7">
    <name type="scientific">Fischerella muscicola CCMEE 5323</name>
    <dbReference type="NCBI Taxonomy" id="2019572"/>
    <lineage>
        <taxon>Bacteria</taxon>
        <taxon>Bacillati</taxon>
        <taxon>Cyanobacteriota</taxon>
        <taxon>Cyanophyceae</taxon>
        <taxon>Nostocales</taxon>
        <taxon>Hapalosiphonaceae</taxon>
        <taxon>Fischerella</taxon>
    </lineage>
</organism>
<evidence type="ECO:0000256" key="4">
    <source>
        <dbReference type="ARBA" id="ARBA00022679"/>
    </source>
</evidence>
<dbReference type="RefSeq" id="WP_102178870.1">
    <property type="nucleotide sequence ID" value="NZ_CAWNVR010000385.1"/>
</dbReference>
<dbReference type="Gene3D" id="3.90.550.10">
    <property type="entry name" value="Spore Coat Polysaccharide Biosynthesis Protein SpsA, Chain A"/>
    <property type="match status" value="1"/>
</dbReference>
<evidence type="ECO:0000313" key="7">
    <source>
        <dbReference type="Proteomes" id="UP000235036"/>
    </source>
</evidence>
<reference evidence="6 7" key="1">
    <citation type="submission" date="2017-08" db="EMBL/GenBank/DDBJ databases">
        <title>Genomes of Fischerella (Mastigocladus) sp. strains.</title>
        <authorList>
            <person name="Miller S.R."/>
        </authorList>
    </citation>
    <scope>NUCLEOTIDE SEQUENCE [LARGE SCALE GENOMIC DNA]</scope>
    <source>
        <strain evidence="6 7">CCMEE 5323</strain>
    </source>
</reference>
<keyword evidence="7" id="KW-1185">Reference proteome</keyword>
<keyword evidence="3" id="KW-0328">Glycosyltransferase</keyword>
<feature type="domain" description="Glycosyltransferase 2-like" evidence="5">
    <location>
        <begin position="8"/>
        <end position="181"/>
    </location>
</feature>
<comment type="caution">
    <text evidence="6">The sequence shown here is derived from an EMBL/GenBank/DDBJ whole genome shotgun (WGS) entry which is preliminary data.</text>
</comment>
<dbReference type="InterPro" id="IPR001173">
    <property type="entry name" value="Glyco_trans_2-like"/>
</dbReference>
<proteinExistence type="inferred from homology"/>
<comment type="pathway">
    <text evidence="1">Cell wall biogenesis; cell wall polysaccharide biosynthesis.</text>
</comment>
<sequence>MDCVKLAVLITCYNRRDKTLTCLQALYQQNQHNVTVDIYLVDDGCSDGTADAVKQNYPAVKIIQGDGNLFWVGGMRLAFAAALQEGYDYYLWLNDDTLVDPNALTKLLSNHCYLTQQGHPDSIIVGSTRDPLTGNPTYGGAMRSKRWYSNKYEFVEPTEKLQQCDTMFGNCVLIPASVAQKVGNLDSAFIHTLGDIDYGLRARKLGCSVWIAPGYIGTCSKNSVRGSWVDTKLSVTERLRKLLQPKGYPIKAWTVFTKRHSGPFWFIYWFLPYLRAVIGYRDLSVSPAFCEEAQQQTSKP</sequence>
<evidence type="ECO:0000256" key="1">
    <source>
        <dbReference type="ARBA" id="ARBA00004776"/>
    </source>
</evidence>
<dbReference type="PANTHER" id="PTHR43179">
    <property type="entry name" value="RHAMNOSYLTRANSFERASE WBBL"/>
    <property type="match status" value="1"/>
</dbReference>
<gene>
    <name evidence="6" type="ORF">CEN44_13220</name>
</gene>
<dbReference type="EMBL" id="NRQW01000286">
    <property type="protein sequence ID" value="PLZ89385.1"/>
    <property type="molecule type" value="Genomic_DNA"/>
</dbReference>
<dbReference type="AlphaFoldDB" id="A0A2N6K2K7"/>
<dbReference type="GO" id="GO:0016757">
    <property type="term" value="F:glycosyltransferase activity"/>
    <property type="evidence" value="ECO:0007669"/>
    <property type="project" value="UniProtKB-KW"/>
</dbReference>
<evidence type="ECO:0000256" key="3">
    <source>
        <dbReference type="ARBA" id="ARBA00022676"/>
    </source>
</evidence>
<protein>
    <submittedName>
        <fullName evidence="6">Glycosyltransferase</fullName>
    </submittedName>
</protein>
<dbReference type="InterPro" id="IPR029044">
    <property type="entry name" value="Nucleotide-diphossugar_trans"/>
</dbReference>
<keyword evidence="4 6" id="KW-0808">Transferase</keyword>
<evidence type="ECO:0000259" key="5">
    <source>
        <dbReference type="Pfam" id="PF00535"/>
    </source>
</evidence>
<dbReference type="Pfam" id="PF00535">
    <property type="entry name" value="Glycos_transf_2"/>
    <property type="match status" value="1"/>
</dbReference>
<dbReference type="Proteomes" id="UP000235036">
    <property type="component" value="Unassembled WGS sequence"/>
</dbReference>
<evidence type="ECO:0000313" key="6">
    <source>
        <dbReference type="EMBL" id="PLZ89385.1"/>
    </source>
</evidence>
<dbReference type="PANTHER" id="PTHR43179:SF12">
    <property type="entry name" value="GALACTOFURANOSYLTRANSFERASE GLFT2"/>
    <property type="match status" value="1"/>
</dbReference>
<accession>A0A2N6K2K7</accession>
<name>A0A2N6K2K7_FISMU</name>
<evidence type="ECO:0000256" key="2">
    <source>
        <dbReference type="ARBA" id="ARBA00006739"/>
    </source>
</evidence>
<comment type="similarity">
    <text evidence="2">Belongs to the glycosyltransferase 2 family.</text>
</comment>